<evidence type="ECO:0000313" key="2">
    <source>
        <dbReference type="Proteomes" id="UP000070394"/>
    </source>
</evidence>
<proteinExistence type="predicted"/>
<accession>A0A133ZPX4</accession>
<protein>
    <submittedName>
        <fullName evidence="1">Uncharacterized protein</fullName>
    </submittedName>
</protein>
<sequence length="47" mass="5486">MKRPENVISDDFECEKGENNMSSWKEDLLKQIVVVVLEYITDGIKNK</sequence>
<reference evidence="2" key="1">
    <citation type="submission" date="2016-01" db="EMBL/GenBank/DDBJ databases">
        <authorList>
            <person name="Mitreva M."/>
            <person name="Pepin K.H."/>
            <person name="Mihindukulasuriya K.A."/>
            <person name="Fulton R."/>
            <person name="Fronick C."/>
            <person name="O'Laughlin M."/>
            <person name="Miner T."/>
            <person name="Herter B."/>
            <person name="Rosa B.A."/>
            <person name="Cordes M."/>
            <person name="Tomlinson C."/>
            <person name="Wollam A."/>
            <person name="Palsikar V.B."/>
            <person name="Mardis E.R."/>
            <person name="Wilson R.K."/>
        </authorList>
    </citation>
    <scope>NUCLEOTIDE SEQUENCE [LARGE SCALE GENOMIC DNA]</scope>
    <source>
        <strain evidence="2">DNF00896</strain>
    </source>
</reference>
<keyword evidence="2" id="KW-1185">Reference proteome</keyword>
<organism evidence="1 2">
    <name type="scientific">Lachnoanaerobaculum saburreum</name>
    <dbReference type="NCBI Taxonomy" id="467210"/>
    <lineage>
        <taxon>Bacteria</taxon>
        <taxon>Bacillati</taxon>
        <taxon>Bacillota</taxon>
        <taxon>Clostridia</taxon>
        <taxon>Lachnospirales</taxon>
        <taxon>Lachnospiraceae</taxon>
        <taxon>Lachnoanaerobaculum</taxon>
    </lineage>
</organism>
<dbReference type="Proteomes" id="UP000070394">
    <property type="component" value="Unassembled WGS sequence"/>
</dbReference>
<dbReference type="PATRIC" id="fig|467210.3.peg.1340"/>
<gene>
    <name evidence="1" type="ORF">HMPREF1866_01348</name>
</gene>
<dbReference type="RefSeq" id="WP_156431791.1">
    <property type="nucleotide sequence ID" value="NZ_KQ959827.1"/>
</dbReference>
<dbReference type="EMBL" id="LSDA01000088">
    <property type="protein sequence ID" value="KXB57472.1"/>
    <property type="molecule type" value="Genomic_DNA"/>
</dbReference>
<name>A0A133ZPX4_9FIRM</name>
<comment type="caution">
    <text evidence="1">The sequence shown here is derived from an EMBL/GenBank/DDBJ whole genome shotgun (WGS) entry which is preliminary data.</text>
</comment>
<dbReference type="OrthoDB" id="9870418at2"/>
<dbReference type="AlphaFoldDB" id="A0A133ZPX4"/>
<evidence type="ECO:0000313" key="1">
    <source>
        <dbReference type="EMBL" id="KXB57472.1"/>
    </source>
</evidence>